<comment type="caution">
    <text evidence="2">The sequence shown here is derived from an EMBL/GenBank/DDBJ whole genome shotgun (WGS) entry which is preliminary data.</text>
</comment>
<dbReference type="InterPro" id="IPR053812">
    <property type="entry name" value="HTH_Sigma70_ECF-like"/>
</dbReference>
<dbReference type="Pfam" id="PF07638">
    <property type="entry name" value="Sigma70_ECF"/>
    <property type="match status" value="1"/>
</dbReference>
<feature type="domain" description="RNA polymerase sigma-70 ECF-like HTH" evidence="1">
    <location>
        <begin position="9"/>
        <end position="141"/>
    </location>
</feature>
<name>W4M6F6_9BACT</name>
<organism evidence="2 3">
    <name type="scientific">Candidatus Entotheonella gemina</name>
    <dbReference type="NCBI Taxonomy" id="1429439"/>
    <lineage>
        <taxon>Bacteria</taxon>
        <taxon>Pseudomonadati</taxon>
        <taxon>Nitrospinota/Tectimicrobiota group</taxon>
        <taxon>Candidatus Tectimicrobiota</taxon>
        <taxon>Candidatus Entotheonellia</taxon>
        <taxon>Candidatus Entotheonellales</taxon>
        <taxon>Candidatus Entotheonellaceae</taxon>
        <taxon>Candidatus Entotheonella</taxon>
    </lineage>
</organism>
<evidence type="ECO:0000313" key="3">
    <source>
        <dbReference type="Proteomes" id="UP000019140"/>
    </source>
</evidence>
<evidence type="ECO:0000313" key="2">
    <source>
        <dbReference type="EMBL" id="ETX05919.1"/>
    </source>
</evidence>
<dbReference type="HOGENOM" id="CLU_1810140_0_0_7"/>
<gene>
    <name evidence="2" type="ORF">ETSY2_20185</name>
</gene>
<reference evidence="2 3" key="1">
    <citation type="journal article" date="2014" name="Nature">
        <title>An environmental bacterial taxon with a large and distinct metabolic repertoire.</title>
        <authorList>
            <person name="Wilson M.C."/>
            <person name="Mori T."/>
            <person name="Ruckert C."/>
            <person name="Uria A.R."/>
            <person name="Helf M.J."/>
            <person name="Takada K."/>
            <person name="Gernert C."/>
            <person name="Steffens U.A."/>
            <person name="Heycke N."/>
            <person name="Schmitt S."/>
            <person name="Rinke C."/>
            <person name="Helfrich E.J."/>
            <person name="Brachmann A.O."/>
            <person name="Gurgui C."/>
            <person name="Wakimoto T."/>
            <person name="Kracht M."/>
            <person name="Crusemann M."/>
            <person name="Hentschel U."/>
            <person name="Abe I."/>
            <person name="Matsunaga S."/>
            <person name="Kalinowski J."/>
            <person name="Takeyama H."/>
            <person name="Piel J."/>
        </authorList>
    </citation>
    <scope>NUCLEOTIDE SEQUENCE [LARGE SCALE GENOMIC DNA]</scope>
    <source>
        <strain evidence="3">TSY2</strain>
    </source>
</reference>
<dbReference type="Proteomes" id="UP000019140">
    <property type="component" value="Unassembled WGS sequence"/>
</dbReference>
<accession>W4M6F6</accession>
<dbReference type="AlphaFoldDB" id="W4M6F6"/>
<sequence length="143" mass="17099">MTDPMSWDDLYPFIDEVKSMARGLLSREHNAESLQTTALVLTALRRQRHVDQDWTLVTWRNRRHFFGAMYQTMQQALIDHARKRASHKYSRETLIRPEDIELLDLKQTLERKPAQIVALVEALAWLEQEKPQWVELIRHRFYG</sequence>
<proteinExistence type="predicted"/>
<feature type="non-terminal residue" evidence="2">
    <location>
        <position position="143"/>
    </location>
</feature>
<protein>
    <recommendedName>
        <fullName evidence="1">RNA polymerase sigma-70 ECF-like HTH domain-containing protein</fullName>
    </recommendedName>
</protein>
<evidence type="ECO:0000259" key="1">
    <source>
        <dbReference type="Pfam" id="PF07638"/>
    </source>
</evidence>
<dbReference type="EMBL" id="AZHX01000834">
    <property type="protein sequence ID" value="ETX05919.1"/>
    <property type="molecule type" value="Genomic_DNA"/>
</dbReference>
<keyword evidence="3" id="KW-1185">Reference proteome</keyword>